<dbReference type="GO" id="GO:0005886">
    <property type="term" value="C:plasma membrane"/>
    <property type="evidence" value="ECO:0007669"/>
    <property type="project" value="UniProtKB-SubCell"/>
</dbReference>
<comment type="similarity">
    <text evidence="3">Belongs to the major facilitator superfamily. TCR/Tet family.</text>
</comment>
<dbReference type="PRINTS" id="PR01035">
    <property type="entry name" value="TCRTETA"/>
</dbReference>
<reference evidence="10 11" key="1">
    <citation type="submission" date="2020-08" db="EMBL/GenBank/DDBJ databases">
        <title>The Agave Microbiome: Exploring the role of microbial communities in plant adaptations to desert environments.</title>
        <authorList>
            <person name="Partida-Martinez L.P."/>
        </authorList>
    </citation>
    <scope>NUCLEOTIDE SEQUENCE [LARGE SCALE GENOMIC DNA]</scope>
    <source>
        <strain evidence="10 11">AT3.2</strain>
    </source>
</reference>
<feature type="domain" description="Major facilitator superfamily (MFS) profile" evidence="9">
    <location>
        <begin position="10"/>
        <end position="396"/>
    </location>
</feature>
<feature type="transmembrane region" description="Helical" evidence="8">
    <location>
        <begin position="372"/>
        <end position="391"/>
    </location>
</feature>
<organism evidence="10 11">
    <name type="scientific">Massilia aurea</name>
    <dbReference type="NCBI Taxonomy" id="373040"/>
    <lineage>
        <taxon>Bacteria</taxon>
        <taxon>Pseudomonadati</taxon>
        <taxon>Pseudomonadota</taxon>
        <taxon>Betaproteobacteria</taxon>
        <taxon>Burkholderiales</taxon>
        <taxon>Oxalobacteraceae</taxon>
        <taxon>Telluria group</taxon>
        <taxon>Massilia</taxon>
    </lineage>
</organism>
<comment type="subcellular location">
    <subcellularLocation>
        <location evidence="2">Cell membrane</location>
        <topology evidence="2">Multi-pass membrane protein</topology>
    </subcellularLocation>
</comment>
<dbReference type="Gene3D" id="1.20.1250.20">
    <property type="entry name" value="MFS general substrate transporter like domains"/>
    <property type="match status" value="1"/>
</dbReference>
<keyword evidence="4" id="KW-1003">Cell membrane</keyword>
<feature type="transmembrane region" description="Helical" evidence="8">
    <location>
        <begin position="108"/>
        <end position="130"/>
    </location>
</feature>
<feature type="transmembrane region" description="Helical" evidence="8">
    <location>
        <begin position="259"/>
        <end position="278"/>
    </location>
</feature>
<dbReference type="RefSeq" id="WP_183550140.1">
    <property type="nucleotide sequence ID" value="NZ_JACHBX010000001.1"/>
</dbReference>
<dbReference type="SUPFAM" id="SSF103473">
    <property type="entry name" value="MFS general substrate transporter"/>
    <property type="match status" value="1"/>
</dbReference>
<evidence type="ECO:0000256" key="6">
    <source>
        <dbReference type="ARBA" id="ARBA00022989"/>
    </source>
</evidence>
<accession>A0A7W9U5Y6</accession>
<feature type="transmembrane region" description="Helical" evidence="8">
    <location>
        <begin position="173"/>
        <end position="198"/>
    </location>
</feature>
<name>A0A7W9U5Y6_9BURK</name>
<evidence type="ECO:0000256" key="3">
    <source>
        <dbReference type="ARBA" id="ARBA00007520"/>
    </source>
</evidence>
<feature type="transmembrane region" description="Helical" evidence="8">
    <location>
        <begin position="50"/>
        <end position="70"/>
    </location>
</feature>
<evidence type="ECO:0000256" key="2">
    <source>
        <dbReference type="ARBA" id="ARBA00004651"/>
    </source>
</evidence>
<evidence type="ECO:0000313" key="11">
    <source>
        <dbReference type="Proteomes" id="UP000540787"/>
    </source>
</evidence>
<keyword evidence="7 8" id="KW-0472">Membrane</keyword>
<evidence type="ECO:0000256" key="8">
    <source>
        <dbReference type="SAM" id="Phobius"/>
    </source>
</evidence>
<dbReference type="Proteomes" id="UP000540787">
    <property type="component" value="Unassembled WGS sequence"/>
</dbReference>
<dbReference type="PANTHER" id="PTHR43124:SF3">
    <property type="entry name" value="CHLORAMPHENICOL EFFLUX PUMP RV0191"/>
    <property type="match status" value="1"/>
</dbReference>
<dbReference type="Pfam" id="PF07690">
    <property type="entry name" value="MFS_1"/>
    <property type="match status" value="1"/>
</dbReference>
<keyword evidence="5 8" id="KW-0812">Transmembrane</keyword>
<keyword evidence="6 8" id="KW-1133">Transmembrane helix</keyword>
<gene>
    <name evidence="10" type="ORF">HD842_000341</name>
</gene>
<dbReference type="EMBL" id="JACHBX010000001">
    <property type="protein sequence ID" value="MBB6132230.1"/>
    <property type="molecule type" value="Genomic_DNA"/>
</dbReference>
<dbReference type="InterPro" id="IPR050189">
    <property type="entry name" value="MFS_Efflux_Transporters"/>
</dbReference>
<evidence type="ECO:0000313" key="10">
    <source>
        <dbReference type="EMBL" id="MBB6132230.1"/>
    </source>
</evidence>
<comment type="caution">
    <text evidence="10">The sequence shown here is derived from an EMBL/GenBank/DDBJ whole genome shotgun (WGS) entry which is preliminary data.</text>
</comment>
<dbReference type="AlphaFoldDB" id="A0A7W9U5Y6"/>
<sequence>MNQRFLITTLCALALLSTVGASLPYPMLAPLFADGSIHGLNSFLGLPPKLLLGIALMINPLGLLIGSAVLGPLSDGFGRRRALLLTTVGAALGHLLTAAAMVMESYLLFLAARFFTGLLEGNGAVMRALVIERVKGPLRNHALSWLNGAFNLGWLVGPLLGGFTMAYGAEVPFGIAAVALLLGTLGVFLTIPATPAATHGLRWWTVARERHALTLLRHGPLRTLFIVHLGYCCGVASLYEYFPLWLVDVGGYDARQISLVNMGMCALMTTAALFAGHASLVEGRLRAGWYAAVGATAILCVGFGNLWIGIAGIVLFGVPHAFYNTALQTWSADTFADYGQGSVMALLSTIFCLANILMALLGAVLTLIDTRLVLVVGGVLAACASVALRRWSASARAVPAENEEAHQNL</sequence>
<feature type="transmembrane region" description="Helical" evidence="8">
    <location>
        <begin position="290"/>
        <end position="323"/>
    </location>
</feature>
<dbReference type="InterPro" id="IPR020846">
    <property type="entry name" value="MFS_dom"/>
</dbReference>
<protein>
    <submittedName>
        <fullName evidence="10">MFS family permease</fullName>
    </submittedName>
</protein>
<dbReference type="InterPro" id="IPR011701">
    <property type="entry name" value="MFS"/>
</dbReference>
<evidence type="ECO:0000256" key="4">
    <source>
        <dbReference type="ARBA" id="ARBA00022475"/>
    </source>
</evidence>
<dbReference type="InterPro" id="IPR001958">
    <property type="entry name" value="Tet-R_TetA/multi-R_MdtG-like"/>
</dbReference>
<evidence type="ECO:0000256" key="5">
    <source>
        <dbReference type="ARBA" id="ARBA00022692"/>
    </source>
</evidence>
<keyword evidence="11" id="KW-1185">Reference proteome</keyword>
<dbReference type="InterPro" id="IPR036259">
    <property type="entry name" value="MFS_trans_sf"/>
</dbReference>
<feature type="transmembrane region" description="Helical" evidence="8">
    <location>
        <begin position="82"/>
        <end position="102"/>
    </location>
</feature>
<dbReference type="GO" id="GO:0022857">
    <property type="term" value="F:transmembrane transporter activity"/>
    <property type="evidence" value="ECO:0007669"/>
    <property type="project" value="InterPro"/>
</dbReference>
<dbReference type="PROSITE" id="PS00216">
    <property type="entry name" value="SUGAR_TRANSPORT_1"/>
    <property type="match status" value="1"/>
</dbReference>
<evidence type="ECO:0000259" key="9">
    <source>
        <dbReference type="PROSITE" id="PS50850"/>
    </source>
</evidence>
<evidence type="ECO:0000256" key="7">
    <source>
        <dbReference type="ARBA" id="ARBA00023136"/>
    </source>
</evidence>
<comment type="function">
    <text evidence="1">Resistance to tetracycline by an active tetracycline efflux. This is an energy-dependent process that decreases the accumulation of the antibiotic in whole cells. This protein functions as a metal-tetracycline/H(+) antiporter.</text>
</comment>
<dbReference type="PANTHER" id="PTHR43124">
    <property type="entry name" value="PURINE EFFLUX PUMP PBUE"/>
    <property type="match status" value="1"/>
</dbReference>
<dbReference type="InterPro" id="IPR005829">
    <property type="entry name" value="Sugar_transporter_CS"/>
</dbReference>
<feature type="transmembrane region" description="Helical" evidence="8">
    <location>
        <begin position="142"/>
        <end position="167"/>
    </location>
</feature>
<feature type="transmembrane region" description="Helical" evidence="8">
    <location>
        <begin position="343"/>
        <end position="365"/>
    </location>
</feature>
<evidence type="ECO:0000256" key="1">
    <source>
        <dbReference type="ARBA" id="ARBA00003279"/>
    </source>
</evidence>
<proteinExistence type="inferred from homology"/>
<feature type="transmembrane region" description="Helical" evidence="8">
    <location>
        <begin position="219"/>
        <end position="239"/>
    </location>
</feature>
<dbReference type="PROSITE" id="PS50850">
    <property type="entry name" value="MFS"/>
    <property type="match status" value="1"/>
</dbReference>